<keyword evidence="2 9" id="KW-1003">Cell membrane</keyword>
<dbReference type="EC" id="3.4.23.36" evidence="9"/>
<feature type="transmembrane region" description="Helical" evidence="9">
    <location>
        <begin position="65"/>
        <end position="85"/>
    </location>
</feature>
<evidence type="ECO:0000256" key="9">
    <source>
        <dbReference type="HAMAP-Rule" id="MF_00161"/>
    </source>
</evidence>
<dbReference type="NCBIfam" id="NF011369">
    <property type="entry name" value="PRK14788.1"/>
    <property type="match status" value="1"/>
</dbReference>
<keyword evidence="3 9" id="KW-0645">Protease</keyword>
<evidence type="ECO:0000256" key="6">
    <source>
        <dbReference type="ARBA" id="ARBA00022801"/>
    </source>
</evidence>
<protein>
    <recommendedName>
        <fullName evidence="9">Lipoprotein signal peptidase</fullName>
        <ecNumber evidence="9">3.4.23.36</ecNumber>
    </recommendedName>
    <alternativeName>
        <fullName evidence="9">Prolipoprotein signal peptidase</fullName>
    </alternativeName>
    <alternativeName>
        <fullName evidence="9">Signal peptidase II</fullName>
        <shortName evidence="9">SPase II</shortName>
    </alternativeName>
</protein>
<evidence type="ECO:0000256" key="4">
    <source>
        <dbReference type="ARBA" id="ARBA00022692"/>
    </source>
</evidence>
<evidence type="ECO:0000256" key="1">
    <source>
        <dbReference type="ARBA" id="ARBA00006139"/>
    </source>
</evidence>
<organism evidence="11 12">
    <name type="scientific">Candidatus Egerieousia excrementavium</name>
    <dbReference type="NCBI Taxonomy" id="2840778"/>
    <lineage>
        <taxon>Bacteria</taxon>
        <taxon>Pseudomonadati</taxon>
        <taxon>Bacteroidota</taxon>
        <taxon>Bacteroidia</taxon>
        <taxon>Bacteroidales</taxon>
        <taxon>Candidatus Egerieousia</taxon>
    </lineage>
</organism>
<dbReference type="AlphaFoldDB" id="A0A9D9DLS8"/>
<gene>
    <name evidence="9" type="primary">lspA</name>
    <name evidence="11" type="ORF">IAC68_05765</name>
</gene>
<comment type="caution">
    <text evidence="11">The sequence shown here is derived from an EMBL/GenBank/DDBJ whole genome shotgun (WGS) entry which is preliminary data.</text>
</comment>
<dbReference type="GO" id="GO:0006508">
    <property type="term" value="P:proteolysis"/>
    <property type="evidence" value="ECO:0007669"/>
    <property type="project" value="UniProtKB-KW"/>
</dbReference>
<comment type="catalytic activity">
    <reaction evidence="9">
        <text>Release of signal peptides from bacterial membrane prolipoproteins. Hydrolyzes -Xaa-Yaa-Zaa-|-(S,diacylglyceryl)Cys-, in which Xaa is hydrophobic (preferably Leu), and Yaa (Ala or Ser) and Zaa (Gly or Ala) have small, neutral side chains.</text>
        <dbReference type="EC" id="3.4.23.36"/>
    </reaction>
</comment>
<keyword evidence="6 9" id="KW-0378">Hydrolase</keyword>
<reference evidence="11" key="1">
    <citation type="submission" date="2020-10" db="EMBL/GenBank/DDBJ databases">
        <authorList>
            <person name="Gilroy R."/>
        </authorList>
    </citation>
    <scope>NUCLEOTIDE SEQUENCE</scope>
    <source>
        <strain evidence="11">15467</strain>
    </source>
</reference>
<feature type="transmembrane region" description="Helical" evidence="9">
    <location>
        <begin position="176"/>
        <end position="198"/>
    </location>
</feature>
<dbReference type="InterPro" id="IPR001872">
    <property type="entry name" value="Peptidase_A8"/>
</dbReference>
<reference evidence="11" key="2">
    <citation type="journal article" date="2021" name="PeerJ">
        <title>Extensive microbial diversity within the chicken gut microbiome revealed by metagenomics and culture.</title>
        <authorList>
            <person name="Gilroy R."/>
            <person name="Ravi A."/>
            <person name="Getino M."/>
            <person name="Pursley I."/>
            <person name="Horton D.L."/>
            <person name="Alikhan N.F."/>
            <person name="Baker D."/>
            <person name="Gharbi K."/>
            <person name="Hall N."/>
            <person name="Watson M."/>
            <person name="Adriaenssens E.M."/>
            <person name="Foster-Nyarko E."/>
            <person name="Jarju S."/>
            <person name="Secka A."/>
            <person name="Antonio M."/>
            <person name="Oren A."/>
            <person name="Chaudhuri R.R."/>
            <person name="La Ragione R."/>
            <person name="Hildebrand F."/>
            <person name="Pallen M.J."/>
        </authorList>
    </citation>
    <scope>NUCLEOTIDE SEQUENCE</scope>
    <source>
        <strain evidence="11">15467</strain>
    </source>
</reference>
<evidence type="ECO:0000313" key="11">
    <source>
        <dbReference type="EMBL" id="MBO8429417.1"/>
    </source>
</evidence>
<dbReference type="PANTHER" id="PTHR33695">
    <property type="entry name" value="LIPOPROTEIN SIGNAL PEPTIDASE"/>
    <property type="match status" value="1"/>
</dbReference>
<dbReference type="PRINTS" id="PR00781">
    <property type="entry name" value="LIPOSIGPTASE"/>
</dbReference>
<evidence type="ECO:0000256" key="5">
    <source>
        <dbReference type="ARBA" id="ARBA00022750"/>
    </source>
</evidence>
<comment type="subcellular location">
    <subcellularLocation>
        <location evidence="9">Cell membrane</location>
        <topology evidence="9">Multi-pass membrane protein</topology>
    </subcellularLocation>
</comment>
<evidence type="ECO:0000256" key="2">
    <source>
        <dbReference type="ARBA" id="ARBA00022475"/>
    </source>
</evidence>
<keyword evidence="4 9" id="KW-0812">Transmembrane</keyword>
<evidence type="ECO:0000256" key="7">
    <source>
        <dbReference type="ARBA" id="ARBA00022989"/>
    </source>
</evidence>
<evidence type="ECO:0000256" key="10">
    <source>
        <dbReference type="RuleBase" id="RU004181"/>
    </source>
</evidence>
<comment type="pathway">
    <text evidence="9">Protein modification; lipoprotein biosynthesis (signal peptide cleavage).</text>
</comment>
<dbReference type="EMBL" id="JADINB010000128">
    <property type="protein sequence ID" value="MBO8429417.1"/>
    <property type="molecule type" value="Genomic_DNA"/>
</dbReference>
<dbReference type="GO" id="GO:0004190">
    <property type="term" value="F:aspartic-type endopeptidase activity"/>
    <property type="evidence" value="ECO:0007669"/>
    <property type="project" value="UniProtKB-UniRule"/>
</dbReference>
<evidence type="ECO:0000313" key="12">
    <source>
        <dbReference type="Proteomes" id="UP000823635"/>
    </source>
</evidence>
<evidence type="ECO:0000256" key="3">
    <source>
        <dbReference type="ARBA" id="ARBA00022670"/>
    </source>
</evidence>
<evidence type="ECO:0000256" key="8">
    <source>
        <dbReference type="ARBA" id="ARBA00023136"/>
    </source>
</evidence>
<accession>A0A9D9DLS8</accession>
<name>A0A9D9DLS8_9BACT</name>
<sequence>MKLSKGVAISLFVTGLLIIDQIIKIVVKLNMAIGDSIYVFGQEWFQICFTENSGFAFGLKFGGDFGKIFLTLFRIALIAFIIFFIKKRLLKEKEVSTGLLVGISLVLVGAIGNVIDCIFYGQLFSESTWFDTATFLPEGGGYAPLLMGKVVDMFYFPIIDTTLPEWVPFKGGERFVFFRAIFNFADACISVGGIYLLLFQRKNLFKYFDK</sequence>
<dbReference type="Proteomes" id="UP000823635">
    <property type="component" value="Unassembled WGS sequence"/>
</dbReference>
<dbReference type="GO" id="GO:0005886">
    <property type="term" value="C:plasma membrane"/>
    <property type="evidence" value="ECO:0007669"/>
    <property type="project" value="UniProtKB-SubCell"/>
</dbReference>
<feature type="transmembrane region" description="Helical" evidence="9">
    <location>
        <begin position="97"/>
        <end position="121"/>
    </location>
</feature>
<proteinExistence type="inferred from homology"/>
<keyword evidence="11" id="KW-0449">Lipoprotein</keyword>
<feature type="active site" evidence="9">
    <location>
        <position position="186"/>
    </location>
</feature>
<comment type="function">
    <text evidence="9">This protein specifically catalyzes the removal of signal peptides from prolipoproteins.</text>
</comment>
<dbReference type="Pfam" id="PF01252">
    <property type="entry name" value="Peptidase_A8"/>
    <property type="match status" value="1"/>
</dbReference>
<dbReference type="PANTHER" id="PTHR33695:SF1">
    <property type="entry name" value="LIPOPROTEIN SIGNAL PEPTIDASE"/>
    <property type="match status" value="1"/>
</dbReference>
<feature type="transmembrane region" description="Helical" evidence="9">
    <location>
        <begin position="7"/>
        <end position="27"/>
    </location>
</feature>
<comment type="similarity">
    <text evidence="1 9 10">Belongs to the peptidase A8 family.</text>
</comment>
<keyword evidence="8 9" id="KW-0472">Membrane</keyword>
<keyword evidence="7 9" id="KW-1133">Transmembrane helix</keyword>
<dbReference type="HAMAP" id="MF_00161">
    <property type="entry name" value="LspA"/>
    <property type="match status" value="1"/>
</dbReference>
<keyword evidence="5 9" id="KW-0064">Aspartyl protease</keyword>
<feature type="active site" evidence="9">
    <location>
        <position position="152"/>
    </location>
</feature>